<evidence type="ECO:0000256" key="3">
    <source>
        <dbReference type="ARBA" id="ARBA00022723"/>
    </source>
</evidence>
<proteinExistence type="predicted"/>
<evidence type="ECO:0000313" key="8">
    <source>
        <dbReference type="EMBL" id="PWR00310.1"/>
    </source>
</evidence>
<comment type="cofactor">
    <cofactor evidence="1">
        <name>[4Fe-4S] cluster</name>
        <dbReference type="ChEBI" id="CHEBI:49883"/>
    </cofactor>
</comment>
<evidence type="ECO:0000256" key="4">
    <source>
        <dbReference type="ARBA" id="ARBA00023004"/>
    </source>
</evidence>
<dbReference type="Pfam" id="PF04055">
    <property type="entry name" value="Radical_SAM"/>
    <property type="match status" value="1"/>
</dbReference>
<dbReference type="PROSITE" id="PS51332">
    <property type="entry name" value="B12_BINDING"/>
    <property type="match status" value="1"/>
</dbReference>
<feature type="domain" description="Radical SAM core" evidence="7">
    <location>
        <begin position="226"/>
        <end position="461"/>
    </location>
</feature>
<gene>
    <name evidence="8" type="ORF">DKW60_01785</name>
</gene>
<evidence type="ECO:0000256" key="1">
    <source>
        <dbReference type="ARBA" id="ARBA00001966"/>
    </source>
</evidence>
<dbReference type="InterPro" id="IPR006158">
    <property type="entry name" value="Cobalamin-bd"/>
</dbReference>
<sequence length="495" mass="56061">MDTIKNTPELLFIDLNNFAAYPTLAVGYLIRSLRDANYSVRLLSPLALGVPAFTRDNPETWKDQLMRRLYFSGHPVMRFSRDFLREQLAKRNAKPHPAMLAEIDKALTAKPDAILISSYLDHYEMCRLIGEKAKEKGIPVLLGGPFFNLNKVTEQWLALEGITAIVGGEVEFELPGMVSDLLAGKSLAGRAGVFTRESRQTVQALKPLQQLNQLPVPDLSDFPWDKYPHKIIPIMSGRGCGWGACTFCGDVVSANGRTFRSRGLKAVLDELAAQSKAHDSKDFIFLDIKLNSDLELWYGLIKNIQNVVPGARWIATVHVNHLGDNGLDKDTLIAAKKAGLTRISFGLESGSQALLDSMKKGTKVEEAGDFLKHAYEAGISVRTSMMQGFPGETAEDLKLTVDFINEHEQYLDRIRLSRFKPLPDTPFDRIYQKQPDRFPYMKHFKWDYKLARGLYQYLPPRDKQYRANKNQLLEQVYKINRKTLRNDAKEFNGMM</sequence>
<dbReference type="InterPro" id="IPR006638">
    <property type="entry name" value="Elp3/MiaA/NifB-like_rSAM"/>
</dbReference>
<dbReference type="PANTHER" id="PTHR43409">
    <property type="entry name" value="ANAEROBIC MAGNESIUM-PROTOPORPHYRIN IX MONOMETHYL ESTER CYCLASE-RELATED"/>
    <property type="match status" value="1"/>
</dbReference>
<dbReference type="RefSeq" id="WP_109835955.1">
    <property type="nucleotide sequence ID" value="NZ_QGKM01000004.1"/>
</dbReference>
<dbReference type="PROSITE" id="PS51918">
    <property type="entry name" value="RADICAL_SAM"/>
    <property type="match status" value="1"/>
</dbReference>
<dbReference type="GO" id="GO:0051536">
    <property type="term" value="F:iron-sulfur cluster binding"/>
    <property type="evidence" value="ECO:0007669"/>
    <property type="project" value="UniProtKB-KW"/>
</dbReference>
<dbReference type="GO" id="GO:0031419">
    <property type="term" value="F:cobalamin binding"/>
    <property type="evidence" value="ECO:0007669"/>
    <property type="project" value="InterPro"/>
</dbReference>
<keyword evidence="2" id="KW-0949">S-adenosyl-L-methionine</keyword>
<dbReference type="InterPro" id="IPR023404">
    <property type="entry name" value="rSAM_horseshoe"/>
</dbReference>
<dbReference type="CDD" id="cd01335">
    <property type="entry name" value="Radical_SAM"/>
    <property type="match status" value="1"/>
</dbReference>
<evidence type="ECO:0000313" key="9">
    <source>
        <dbReference type="Proteomes" id="UP000245539"/>
    </source>
</evidence>
<keyword evidence="9" id="KW-1185">Reference proteome</keyword>
<dbReference type="SMART" id="SM00729">
    <property type="entry name" value="Elp3"/>
    <property type="match status" value="1"/>
</dbReference>
<dbReference type="EMBL" id="QGKM01000004">
    <property type="protein sequence ID" value="PWR00310.1"/>
    <property type="molecule type" value="Genomic_DNA"/>
</dbReference>
<dbReference type="AlphaFoldDB" id="A0A317CPI7"/>
<dbReference type="PANTHER" id="PTHR43409:SF7">
    <property type="entry name" value="BLL1977 PROTEIN"/>
    <property type="match status" value="1"/>
</dbReference>
<dbReference type="SUPFAM" id="SSF102114">
    <property type="entry name" value="Radical SAM enzymes"/>
    <property type="match status" value="1"/>
</dbReference>
<dbReference type="OrthoDB" id="9801424at2"/>
<dbReference type="GO" id="GO:0003824">
    <property type="term" value="F:catalytic activity"/>
    <property type="evidence" value="ECO:0007669"/>
    <property type="project" value="InterPro"/>
</dbReference>
<keyword evidence="5" id="KW-0411">Iron-sulfur</keyword>
<dbReference type="SFLD" id="SFLDG01082">
    <property type="entry name" value="B12-binding_domain_containing"/>
    <property type="match status" value="1"/>
</dbReference>
<keyword evidence="4" id="KW-0408">Iron</keyword>
<dbReference type="GO" id="GO:0005829">
    <property type="term" value="C:cytosol"/>
    <property type="evidence" value="ECO:0007669"/>
    <property type="project" value="TreeGrafter"/>
</dbReference>
<name>A0A317CPI7_9GAMM</name>
<dbReference type="InterPro" id="IPR051198">
    <property type="entry name" value="BchE-like"/>
</dbReference>
<accession>A0A317CPI7</accession>
<dbReference type="InterPro" id="IPR007197">
    <property type="entry name" value="rSAM"/>
</dbReference>
<dbReference type="SFLD" id="SFLDS00029">
    <property type="entry name" value="Radical_SAM"/>
    <property type="match status" value="1"/>
</dbReference>
<comment type="caution">
    <text evidence="8">The sequence shown here is derived from an EMBL/GenBank/DDBJ whole genome shotgun (WGS) entry which is preliminary data.</text>
</comment>
<evidence type="ECO:0000259" key="6">
    <source>
        <dbReference type="PROSITE" id="PS51332"/>
    </source>
</evidence>
<keyword evidence="3" id="KW-0479">Metal-binding</keyword>
<dbReference type="Gene3D" id="3.80.30.20">
    <property type="entry name" value="tm_1862 like domain"/>
    <property type="match status" value="1"/>
</dbReference>
<protein>
    <submittedName>
        <fullName evidence="8">B12-binding domain-containing radical SAM protein</fullName>
    </submittedName>
</protein>
<evidence type="ECO:0000256" key="5">
    <source>
        <dbReference type="ARBA" id="ARBA00023014"/>
    </source>
</evidence>
<dbReference type="Gene3D" id="3.40.50.280">
    <property type="entry name" value="Cobalamin-binding domain"/>
    <property type="match status" value="1"/>
</dbReference>
<dbReference type="Proteomes" id="UP000245539">
    <property type="component" value="Unassembled WGS sequence"/>
</dbReference>
<evidence type="ECO:0000256" key="2">
    <source>
        <dbReference type="ARBA" id="ARBA00022691"/>
    </source>
</evidence>
<reference evidence="8 9" key="1">
    <citation type="submission" date="2018-05" db="EMBL/GenBank/DDBJ databases">
        <title>Leucothrix arctica sp. nov., isolated from Arctic seawater.</title>
        <authorList>
            <person name="Choi A."/>
            <person name="Baek K."/>
        </authorList>
    </citation>
    <scope>NUCLEOTIDE SEQUENCE [LARGE SCALE GENOMIC DNA]</scope>
    <source>
        <strain evidence="8 9">JCM 18388</strain>
    </source>
</reference>
<dbReference type="GO" id="GO:0046872">
    <property type="term" value="F:metal ion binding"/>
    <property type="evidence" value="ECO:0007669"/>
    <property type="project" value="UniProtKB-KW"/>
</dbReference>
<feature type="domain" description="B12-binding" evidence="6">
    <location>
        <begin position="8"/>
        <end position="188"/>
    </location>
</feature>
<evidence type="ECO:0000259" key="7">
    <source>
        <dbReference type="PROSITE" id="PS51918"/>
    </source>
</evidence>
<dbReference type="InterPro" id="IPR058240">
    <property type="entry name" value="rSAM_sf"/>
</dbReference>
<organism evidence="8 9">
    <name type="scientific">Leucothrix pacifica</name>
    <dbReference type="NCBI Taxonomy" id="1247513"/>
    <lineage>
        <taxon>Bacteria</taxon>
        <taxon>Pseudomonadati</taxon>
        <taxon>Pseudomonadota</taxon>
        <taxon>Gammaproteobacteria</taxon>
        <taxon>Thiotrichales</taxon>
        <taxon>Thiotrichaceae</taxon>
        <taxon>Leucothrix</taxon>
    </lineage>
</organism>